<keyword evidence="4" id="KW-0418">Kinase</keyword>
<dbReference type="Pfam" id="PF00781">
    <property type="entry name" value="DAGK_cat"/>
    <property type="match status" value="1"/>
</dbReference>
<evidence type="ECO:0000256" key="5">
    <source>
        <dbReference type="ARBA" id="ARBA00022840"/>
    </source>
</evidence>
<evidence type="ECO:0000256" key="6">
    <source>
        <dbReference type="ARBA" id="ARBA00023136"/>
    </source>
</evidence>
<organism evidence="9 10">
    <name type="scientific">Dendrobium thyrsiflorum</name>
    <name type="common">Pinecone-like raceme dendrobium</name>
    <name type="synonym">Orchid</name>
    <dbReference type="NCBI Taxonomy" id="117978"/>
    <lineage>
        <taxon>Eukaryota</taxon>
        <taxon>Viridiplantae</taxon>
        <taxon>Streptophyta</taxon>
        <taxon>Embryophyta</taxon>
        <taxon>Tracheophyta</taxon>
        <taxon>Spermatophyta</taxon>
        <taxon>Magnoliopsida</taxon>
        <taxon>Liliopsida</taxon>
        <taxon>Asparagales</taxon>
        <taxon>Orchidaceae</taxon>
        <taxon>Epidendroideae</taxon>
        <taxon>Malaxideae</taxon>
        <taxon>Dendrobiinae</taxon>
        <taxon>Dendrobium</taxon>
    </lineage>
</organism>
<comment type="subcellular location">
    <subcellularLocation>
        <location evidence="1">Vacuole membrane</location>
        <topology evidence="1">Peripheral membrane protein</topology>
    </subcellularLocation>
</comment>
<dbReference type="AlphaFoldDB" id="A0ABD0VNN1"/>
<dbReference type="GO" id="GO:0006665">
    <property type="term" value="P:sphingolipid metabolic process"/>
    <property type="evidence" value="ECO:0007669"/>
    <property type="project" value="UniProtKB-ARBA"/>
</dbReference>
<keyword evidence="5" id="KW-0067">ATP-binding</keyword>
<dbReference type="Gene3D" id="2.60.200.40">
    <property type="match status" value="1"/>
</dbReference>
<keyword evidence="6" id="KW-0472">Membrane</keyword>
<sequence length="492" mass="54006">MEGTMMERIQVNGLPAEATFSAGGDLRWRVDGGAGRGEQSLAVESSVLGFTAEGREITVRAFVSQLKGPFCGVGNLGNRVMKKFVLEMSTEVVAKIWSKRLRKYIDSLGRPKRIFIILNPYGGKKSARKIFHTEIRPLLLAANIIYTLQETEYQLHAQELAYKLDFLNYDGIVCVSGDGVLVEVVNGLLQREDWDTAIKVPLGIIPAGTGNGLAKSILDAVGENYSIQNATFAVIRGHKRALDVTTVLQGKTKFFSILMLSWGLIADIDIESEKYRWMGDTRLDFYCILRVMKLRKYHGNIEYVPAPGHESFGKPKNEREAIAGNIEISKQGRDGDGDAAVLHGYQGPNCCFEDSVWRFLEGPFISIMLVNVPWVGKDAMPAPEAQFSDGFLDLVLLKDCPKSALASILLKTGNGGHVKSPYVMYLKVKAFRLVPGNRVGDSAKGGIVDVDGEVVARGEGVYMCGQERDPMSYGPPILLTVDKGLATVFSSR</sequence>
<evidence type="ECO:0000256" key="2">
    <source>
        <dbReference type="ARBA" id="ARBA00022679"/>
    </source>
</evidence>
<evidence type="ECO:0000313" key="10">
    <source>
        <dbReference type="Proteomes" id="UP001552299"/>
    </source>
</evidence>
<dbReference type="InterPro" id="IPR001206">
    <property type="entry name" value="Diacylglycerol_kinase_cat_dom"/>
</dbReference>
<dbReference type="EMBL" id="JANQDX010000003">
    <property type="protein sequence ID" value="KAL0926635.1"/>
    <property type="molecule type" value="Genomic_DNA"/>
</dbReference>
<evidence type="ECO:0000256" key="1">
    <source>
        <dbReference type="ARBA" id="ARBA00004148"/>
    </source>
</evidence>
<dbReference type="InterPro" id="IPR045540">
    <property type="entry name" value="YegS/DAGK_C"/>
</dbReference>
<dbReference type="Gene3D" id="3.40.50.10330">
    <property type="entry name" value="Probable inorganic polyphosphate/atp-NAD kinase, domain 1"/>
    <property type="match status" value="1"/>
</dbReference>
<dbReference type="SMART" id="SM00046">
    <property type="entry name" value="DAGKc"/>
    <property type="match status" value="1"/>
</dbReference>
<evidence type="ECO:0000313" key="9">
    <source>
        <dbReference type="EMBL" id="KAL0926635.1"/>
    </source>
</evidence>
<dbReference type="InterPro" id="IPR017438">
    <property type="entry name" value="ATP-NAD_kinase_N"/>
</dbReference>
<dbReference type="Proteomes" id="UP001552299">
    <property type="component" value="Unassembled WGS sequence"/>
</dbReference>
<accession>A0ABD0VNN1</accession>
<evidence type="ECO:0000256" key="4">
    <source>
        <dbReference type="ARBA" id="ARBA00022777"/>
    </source>
</evidence>
<dbReference type="Pfam" id="PF19279">
    <property type="entry name" value="YegS_C"/>
    <property type="match status" value="1"/>
</dbReference>
<evidence type="ECO:0000259" key="8">
    <source>
        <dbReference type="PROSITE" id="PS50146"/>
    </source>
</evidence>
<evidence type="ECO:0000256" key="3">
    <source>
        <dbReference type="ARBA" id="ARBA00022741"/>
    </source>
</evidence>
<dbReference type="SUPFAM" id="SSF111331">
    <property type="entry name" value="NAD kinase/diacylglycerol kinase-like"/>
    <property type="match status" value="1"/>
</dbReference>
<keyword evidence="2" id="KW-0808">Transferase</keyword>
<reference evidence="9 10" key="1">
    <citation type="journal article" date="2024" name="Plant Biotechnol. J.">
        <title>Dendrobium thyrsiflorum genome and its molecular insights into genes involved in important horticultural traits.</title>
        <authorList>
            <person name="Chen B."/>
            <person name="Wang J.Y."/>
            <person name="Zheng P.J."/>
            <person name="Li K.L."/>
            <person name="Liang Y.M."/>
            <person name="Chen X.F."/>
            <person name="Zhang C."/>
            <person name="Zhao X."/>
            <person name="He X."/>
            <person name="Zhang G.Q."/>
            <person name="Liu Z.J."/>
            <person name="Xu Q."/>
        </authorList>
    </citation>
    <scope>NUCLEOTIDE SEQUENCE [LARGE SCALE GENOMIC DNA]</scope>
    <source>
        <strain evidence="9">GZMU011</strain>
    </source>
</reference>
<keyword evidence="3" id="KW-0547">Nucleotide-binding</keyword>
<dbReference type="EC" id="2.7.1.91" evidence="7"/>
<keyword evidence="10" id="KW-1185">Reference proteome</keyword>
<dbReference type="GO" id="GO:0005774">
    <property type="term" value="C:vacuolar membrane"/>
    <property type="evidence" value="ECO:0007669"/>
    <property type="project" value="UniProtKB-SubCell"/>
</dbReference>
<dbReference type="FunFam" id="3.40.50.10330:FF:000005">
    <property type="entry name" value="Sphingosine kinase 2"/>
    <property type="match status" value="1"/>
</dbReference>
<proteinExistence type="predicted"/>
<name>A0ABD0VNN1_DENTH</name>
<evidence type="ECO:0000256" key="7">
    <source>
        <dbReference type="ARBA" id="ARBA00044037"/>
    </source>
</evidence>
<dbReference type="GO" id="GO:0005524">
    <property type="term" value="F:ATP binding"/>
    <property type="evidence" value="ECO:0007669"/>
    <property type="project" value="UniProtKB-KW"/>
</dbReference>
<dbReference type="PANTHER" id="PTHR12358">
    <property type="entry name" value="SPHINGOSINE KINASE"/>
    <property type="match status" value="1"/>
</dbReference>
<dbReference type="InterPro" id="IPR016064">
    <property type="entry name" value="NAD/diacylglycerol_kinase_sf"/>
</dbReference>
<feature type="domain" description="DAGKc" evidence="8">
    <location>
        <begin position="109"/>
        <end position="251"/>
    </location>
</feature>
<dbReference type="InterPro" id="IPR050187">
    <property type="entry name" value="Lipid_Phosphate_FormReg"/>
</dbReference>
<dbReference type="PANTHER" id="PTHR12358:SF31">
    <property type="entry name" value="ACYLGLYCEROL KINASE, MITOCHONDRIAL"/>
    <property type="match status" value="1"/>
</dbReference>
<dbReference type="GO" id="GO:0071215">
    <property type="term" value="P:cellular response to abscisic acid stimulus"/>
    <property type="evidence" value="ECO:0007669"/>
    <property type="project" value="UniProtKB-ARBA"/>
</dbReference>
<dbReference type="PROSITE" id="PS50146">
    <property type="entry name" value="DAGK"/>
    <property type="match status" value="1"/>
</dbReference>
<comment type="caution">
    <text evidence="9">The sequence shown here is derived from an EMBL/GenBank/DDBJ whole genome shotgun (WGS) entry which is preliminary data.</text>
</comment>
<dbReference type="GO" id="GO:0008481">
    <property type="term" value="F:sphingosine kinase activity"/>
    <property type="evidence" value="ECO:0007669"/>
    <property type="project" value="UniProtKB-EC"/>
</dbReference>
<gene>
    <name evidence="9" type="ORF">M5K25_002873</name>
</gene>
<protein>
    <recommendedName>
        <fullName evidence="7">sphingosine kinase</fullName>
        <ecNumber evidence="7">2.7.1.91</ecNumber>
    </recommendedName>
</protein>